<sequence>MSELDVYQVLDDRFNAVRGDAIVTTHYTGCRWAEGPAYFPAHRAVVWSDIPNDRLLRLDETTGTVGVLRQPAGYPNGNTVDALGRLITCEHGNRRVTRTEHDGTLTVLADHYQGRRLNSPNDVVVAGDGALWFTDASYGIDSDYEGTRAASELDECYLFRSDPGTGLCQIVADGFRRPTGLTFSPDGSILYVADSRANTIRRFEVVNDDAGSPRKLTGGDIFVSGSAPSLDSMRTDAEGRIWIGCSDGVRCYDPTDGTHLGTIRTPDAAANVVFGGPKRNILYICATNALYSIMLATIGSRPGSN</sequence>
<feature type="active site" description="Proton donor/acceptor" evidence="3">
    <location>
        <position position="231"/>
    </location>
</feature>
<evidence type="ECO:0000256" key="2">
    <source>
        <dbReference type="ARBA" id="ARBA00022801"/>
    </source>
</evidence>
<evidence type="ECO:0000313" key="6">
    <source>
        <dbReference type="EMBL" id="MBF4767126.1"/>
    </source>
</evidence>
<keyword evidence="4" id="KW-0479">Metal-binding</keyword>
<dbReference type="Pfam" id="PF08450">
    <property type="entry name" value="SGL"/>
    <property type="match status" value="1"/>
</dbReference>
<dbReference type="Proteomes" id="UP000660668">
    <property type="component" value="Unassembled WGS sequence"/>
</dbReference>
<feature type="domain" description="SMP-30/Gluconolactonase/LRE-like region" evidence="5">
    <location>
        <begin position="32"/>
        <end position="286"/>
    </location>
</feature>
<comment type="similarity">
    <text evidence="1">Belongs to the SMP-30/CGR1 family.</text>
</comment>
<dbReference type="PANTHER" id="PTHR47572">
    <property type="entry name" value="LIPOPROTEIN-RELATED"/>
    <property type="match status" value="1"/>
</dbReference>
<dbReference type="PRINTS" id="PR01790">
    <property type="entry name" value="SMP30FAMILY"/>
</dbReference>
<keyword evidence="2" id="KW-0378">Hydrolase</keyword>
<name>A0A930YG21_9ACTN</name>
<evidence type="ECO:0000256" key="1">
    <source>
        <dbReference type="ARBA" id="ARBA00008853"/>
    </source>
</evidence>
<feature type="binding site" evidence="4">
    <location>
        <position position="231"/>
    </location>
    <ligand>
        <name>a divalent metal cation</name>
        <dbReference type="ChEBI" id="CHEBI:60240"/>
    </ligand>
</feature>
<comment type="cofactor">
    <cofactor evidence="4">
        <name>Zn(2+)</name>
        <dbReference type="ChEBI" id="CHEBI:29105"/>
    </cofactor>
    <text evidence="4">Binds 1 divalent metal cation per subunit.</text>
</comment>
<dbReference type="RefSeq" id="WP_194695284.1">
    <property type="nucleotide sequence ID" value="NZ_JADKPO010000005.1"/>
</dbReference>
<feature type="binding site" evidence="4">
    <location>
        <position position="34"/>
    </location>
    <ligand>
        <name>a divalent metal cation</name>
        <dbReference type="ChEBI" id="CHEBI:60240"/>
    </ligand>
</feature>
<keyword evidence="4" id="KW-0862">Zinc</keyword>
<comment type="caution">
    <text evidence="6">The sequence shown here is derived from an EMBL/GenBank/DDBJ whole genome shotgun (WGS) entry which is preliminary data.</text>
</comment>
<evidence type="ECO:0000256" key="4">
    <source>
        <dbReference type="PIRSR" id="PIRSR605511-2"/>
    </source>
</evidence>
<protein>
    <submittedName>
        <fullName evidence="6">SMP-30/gluconolactonase/LRE family protein</fullName>
    </submittedName>
</protein>
<dbReference type="InterPro" id="IPR013658">
    <property type="entry name" value="SGL"/>
</dbReference>
<dbReference type="InterPro" id="IPR051262">
    <property type="entry name" value="SMP-30/CGR1_Lactonase"/>
</dbReference>
<dbReference type="PANTHER" id="PTHR47572:SF4">
    <property type="entry name" value="LACTONASE DRP35"/>
    <property type="match status" value="1"/>
</dbReference>
<dbReference type="GO" id="GO:0016787">
    <property type="term" value="F:hydrolase activity"/>
    <property type="evidence" value="ECO:0007669"/>
    <property type="project" value="UniProtKB-KW"/>
</dbReference>
<dbReference type="Gene3D" id="2.120.10.30">
    <property type="entry name" value="TolB, C-terminal domain"/>
    <property type="match status" value="1"/>
</dbReference>
<dbReference type="SUPFAM" id="SSF63829">
    <property type="entry name" value="Calcium-dependent phosphotriesterase"/>
    <property type="match status" value="1"/>
</dbReference>
<dbReference type="InterPro" id="IPR011042">
    <property type="entry name" value="6-blade_b-propeller_TolB-like"/>
</dbReference>
<organism evidence="6 7">
    <name type="scientific">Nocardioides agariphilus</name>
    <dbReference type="NCBI Taxonomy" id="433664"/>
    <lineage>
        <taxon>Bacteria</taxon>
        <taxon>Bacillati</taxon>
        <taxon>Actinomycetota</taxon>
        <taxon>Actinomycetes</taxon>
        <taxon>Propionibacteriales</taxon>
        <taxon>Nocardioidaceae</taxon>
        <taxon>Nocardioides</taxon>
    </lineage>
</organism>
<gene>
    <name evidence="6" type="ORF">ISU10_05035</name>
</gene>
<reference evidence="6" key="1">
    <citation type="submission" date="2020-11" db="EMBL/GenBank/DDBJ databases">
        <title>Nocardioides cynanchi sp. nov., isolated from soil of rhizosphere of Cynanchum wilfordii.</title>
        <authorList>
            <person name="Lee J.-S."/>
            <person name="Suh M.K."/>
            <person name="Kim J.-S."/>
        </authorList>
    </citation>
    <scope>NUCLEOTIDE SEQUENCE</scope>
    <source>
        <strain evidence="6">KCTC 19276</strain>
    </source>
</reference>
<dbReference type="AlphaFoldDB" id="A0A930YG21"/>
<feature type="binding site" evidence="4">
    <location>
        <position position="121"/>
    </location>
    <ligand>
        <name>substrate</name>
    </ligand>
</feature>
<keyword evidence="7" id="KW-1185">Reference proteome</keyword>
<dbReference type="GO" id="GO:0046872">
    <property type="term" value="F:metal ion binding"/>
    <property type="evidence" value="ECO:0007669"/>
    <property type="project" value="UniProtKB-KW"/>
</dbReference>
<proteinExistence type="inferred from homology"/>
<evidence type="ECO:0000259" key="5">
    <source>
        <dbReference type="Pfam" id="PF08450"/>
    </source>
</evidence>
<accession>A0A930YG21</accession>
<evidence type="ECO:0000313" key="7">
    <source>
        <dbReference type="Proteomes" id="UP000660668"/>
    </source>
</evidence>
<dbReference type="EMBL" id="JADKPO010000005">
    <property type="protein sequence ID" value="MBF4767126.1"/>
    <property type="molecule type" value="Genomic_DNA"/>
</dbReference>
<evidence type="ECO:0000256" key="3">
    <source>
        <dbReference type="PIRSR" id="PIRSR605511-1"/>
    </source>
</evidence>
<dbReference type="InterPro" id="IPR005511">
    <property type="entry name" value="SMP-30"/>
</dbReference>